<dbReference type="InterPro" id="IPR014030">
    <property type="entry name" value="Ketoacyl_synth_N"/>
</dbReference>
<dbReference type="Pfam" id="PF00550">
    <property type="entry name" value="PP-binding"/>
    <property type="match status" value="1"/>
</dbReference>
<dbReference type="OrthoDB" id="329835at2759"/>
<proteinExistence type="predicted"/>
<dbReference type="InterPro" id="IPR049552">
    <property type="entry name" value="PKS_DH_N"/>
</dbReference>
<dbReference type="PROSITE" id="PS52019">
    <property type="entry name" value="PKS_MFAS_DH"/>
    <property type="match status" value="1"/>
</dbReference>
<dbReference type="SMART" id="SM00826">
    <property type="entry name" value="PKS_DH"/>
    <property type="match status" value="1"/>
</dbReference>
<dbReference type="PROSITE" id="PS52004">
    <property type="entry name" value="KS3_2"/>
    <property type="match status" value="1"/>
</dbReference>
<dbReference type="PROSITE" id="PS50075">
    <property type="entry name" value="CARRIER"/>
    <property type="match status" value="1"/>
</dbReference>
<keyword evidence="11" id="KW-1185">Reference proteome</keyword>
<dbReference type="GO" id="GO:0008168">
    <property type="term" value="F:methyltransferase activity"/>
    <property type="evidence" value="ECO:0007669"/>
    <property type="project" value="UniProtKB-KW"/>
</dbReference>
<dbReference type="Pfam" id="PF16197">
    <property type="entry name" value="KAsynt_C_assoc"/>
    <property type="match status" value="1"/>
</dbReference>
<dbReference type="Gene3D" id="3.40.50.150">
    <property type="entry name" value="Vaccinia Virus protein VP39"/>
    <property type="match status" value="1"/>
</dbReference>
<dbReference type="PROSITE" id="PS00606">
    <property type="entry name" value="KS3_1"/>
    <property type="match status" value="1"/>
</dbReference>
<name>A0A6A5XMX7_9PLEO</name>
<dbReference type="SMART" id="SM00823">
    <property type="entry name" value="PKS_PP"/>
    <property type="match status" value="1"/>
</dbReference>
<feature type="region of interest" description="C-terminal hotdog fold" evidence="6">
    <location>
        <begin position="1099"/>
        <end position="1240"/>
    </location>
</feature>
<dbReference type="CDD" id="cd00833">
    <property type="entry name" value="PKS"/>
    <property type="match status" value="1"/>
</dbReference>
<dbReference type="Gene3D" id="3.40.366.10">
    <property type="entry name" value="Malonyl-Coenzyme A Acyl Carrier Protein, domain 2"/>
    <property type="match status" value="1"/>
</dbReference>
<keyword evidence="5" id="KW-0511">Multifunctional enzyme</keyword>
<dbReference type="InterPro" id="IPR009081">
    <property type="entry name" value="PP-bd_ACP"/>
</dbReference>
<dbReference type="GO" id="GO:0031177">
    <property type="term" value="F:phosphopantetheine binding"/>
    <property type="evidence" value="ECO:0007669"/>
    <property type="project" value="InterPro"/>
</dbReference>
<dbReference type="InterPro" id="IPR020841">
    <property type="entry name" value="PKS_Beta-ketoAc_synthase_dom"/>
</dbReference>
<dbReference type="Pfam" id="PF00698">
    <property type="entry name" value="Acyl_transf_1"/>
    <property type="match status" value="1"/>
</dbReference>
<dbReference type="InterPro" id="IPR036291">
    <property type="entry name" value="NAD(P)-bd_dom_sf"/>
</dbReference>
<dbReference type="Gene3D" id="3.40.47.10">
    <property type="match status" value="1"/>
</dbReference>
<dbReference type="InterPro" id="IPR020806">
    <property type="entry name" value="PKS_PP-bd"/>
</dbReference>
<dbReference type="SUPFAM" id="SSF52151">
    <property type="entry name" value="FabD/lysophospholipase-like"/>
    <property type="match status" value="1"/>
</dbReference>
<gene>
    <name evidence="10" type="ORF">BU24DRAFT_481573</name>
</gene>
<dbReference type="CDD" id="cd02440">
    <property type="entry name" value="AdoMet_MTases"/>
    <property type="match status" value="1"/>
</dbReference>
<dbReference type="GO" id="GO:0004315">
    <property type="term" value="F:3-oxoacyl-[acyl-carrier-protein] synthase activity"/>
    <property type="evidence" value="ECO:0007669"/>
    <property type="project" value="InterPro"/>
</dbReference>
<dbReference type="InterPro" id="IPR049551">
    <property type="entry name" value="PKS_DH_C"/>
</dbReference>
<feature type="domain" description="PKS/mFAS DH" evidence="9">
    <location>
        <begin position="950"/>
        <end position="1240"/>
    </location>
</feature>
<dbReference type="InterPro" id="IPR050091">
    <property type="entry name" value="PKS_NRPS_Biosynth_Enz"/>
</dbReference>
<sequence>MFDLGDPHLPKPVAIIGTACRLPGKASSLSKLWELLLHPRDLLKEIPQDRFQWKGFYRPDSLLSTSKSIKGYFLEENIRNFDPTFFNIAPSEAENIDPQQRLLLENVYEAIESAGLTLKQLQGSDTGVFVGAMSNEYFDNANVDVDGANGTLLTTGTSRSIASNRISYVFDFKGPSMTIDTACSSSLVAVHLAVSALRQGECKVAFACGAHLNLSPNEWIALSKMNMISSDGRSKHLDATANGYGRGEGTSVVCLKLLEDAVKDGDHIECVIRQTGINQDGRTKGITMPSAEAQADLIRRTYNSVGLDPTKLDHRPSFFEAHGTGTPAGDPVEAQAVQDAFFPPGQNYNDEVLHIGSIKTIIGHTEGTAGVAGLLRASLAVSHGILPPSLHMSNLNPAVAPFSNNLRTISRAKSWPAIPAVTPRRVSVNSFGFGGTNVHAIVESYDKHSKIDLALKLPATNTLPLLSPFVFSAVSKAALASVMKSLSHYIRSVKHHSQFRDLASTLQQHRTQFSVRHTMSASNFEELSIKLAQALASHKAENDLESSKFTVGSDVKPRLMGIFTGQGSAQYSSMAKSLIKKSSYARKIISSLDESLASLPEDDRPDWSLMGEMTVDDDKSRMDEALIAQPVTTAVQILLVDLLASADVKLDMVVGHSSGEIAAAYSAGLITARDAIRIAYYRGLHSSLSSGNGAMLSTFLNFQDAIKFCAREEFRDRIVLAASNGPSMTTLSGDAETIDRASITLGQENVVARKLKVDKAYHSHHMNEIADGYMESIRLNTAKSALPVSGGTSWYSSVFPGRGADVLQELDHDYWVQNLKSPVLFSEAVSGVMDVTHKPDIFLEIGPHPVFERAVAKILEGTDTKEYHYIGLLKRGHDSVETMSDALGSIWTLFGHGAVNLGNYEHKLNPEHPQPNFIFNLPNYPWQHNKEYWWDNRLLRHRHGQSRRPLELLGKEASLGAQHEVKYRCFASPKDITWLSGHRVNGTIILPGASYVSMVMTAATQIFLANNIEMIEVKDLQLQNAISFPEEDAAVEIILTMFKINFNSRSGRAEFVVDFCSDQGQGELSTAVRGELIVRFGEDVSKEGQRRPPTQSHRLVSIDPVDFYNSIARDGYGFTDSFRSITSLQRRRDFATGVVTTGLSELLFHPALLDGLFQGGLAADSYPEDSIVSNLRVPASIKSVKVFTNRLKEGQIQEYGFDTKKNNNEYSGSLYDRSSQFTVISVQGLIAAPFTVETPEKDIKMFAEEIWKHDLSVQQLLSRPIPSNEHLIRPVLVAERLALYYLRNLCESISVQEEANAAPHLKKLLRCARRIVVDTGLGLLPHLDKRFLEDTELTIASLLQQFGDFVGVELTDRIGKVYPSIIRGEEEAINVLTKENGLTRLFRQGFGLGESNIALSQFIAAKTDMMPNMRILEVGAGTGAVSELILKSSTYASYTYTDISPAFLGIAKEKFHGYSEKVNYQVYDVDEDPEVQGFTPDSYEMIIASNVLHASSNLDNTLSHLRKLLRPGGYLVLMELSPNEIIVNTVLMGGFTGWWHHENTYRPWAPVFTRSQWDLGFKSSGFSGIDGFTQAENDLTNGYCIMVTQAIDDRVKALREPLSTLPPPQEDLLIIGGCPDLTNALDRLLYPYFRSVIHVASLEDILELSCIPQVVLCLLELDRPIFQCLKQKTWEALRTLFLRSTNVLWADARGRNPASLCECLLNMTIGLLRTVRCEISTLRLQHLSVDQADYPQLAEVIGGALIRWYLLGQFAEQGWQDDVLFPHHTEMVLEQGQILLPRTVHSQAPNDRFNSQHQLVMSDVTLDDSAIEVRFQQSGLIHEVYRALPQSWEAGHQVGIVYSSLHAIKIKKTGYFFVSVGVWNNDLVLVLSTSLASTVVVKQNMIRFSGSLRRAPNTYLHMLVSNLIVQNVMASARSKGALVILTSDSAFAVTIRQMVEPYKKLTFVTTDSQVDIPDVVFASLNASTEDLRDLLPASTSTFINLSDFEDDVELFNRLGPMFEREGVKIKSFEEFYKPVSSDYNENGQRLRTTLQTVIEACDNNIHHQENIYDPKHLMLTVDELSGARKRGFSMLVDWTAPANIAVKVRPLGSTVNLSPEKTYIIIGSSELCQSLAEWMVMQGARTVILGSRNPVGLDAWVTHMRSSTGARICPMSVDVTKVLSVIKLAAMTKSASDGGSFPPVGGIVHMGLVLKDAAFEKMSYEELTAVTDVKARGSLHLHEAFKEEKLDFFILTSSISYTTGNPGQANYNCGNGFMVGLAKYRRSIGLPASVVDLGHVSGLGYITRTREGTAYKFSNEDLRLRGGYPVSERDVYQIYAEVILASPADSGIPVEIITGVREIEHDMMDRFIAAKEPRFAHLRVHKQISHSKKHEQQLSLREQIQAAHGTPSDDLQDTIAKIVHAGFVNRLSVLLHMSKEEIPENRSLLEVGIDSLVATEVGSWARKELKVQVPSSMIFGGSSLLDLVKYATDHLDEEWIMGRENVE</sequence>
<organism evidence="10 11">
    <name type="scientific">Aaosphaeria arxii CBS 175.79</name>
    <dbReference type="NCBI Taxonomy" id="1450172"/>
    <lineage>
        <taxon>Eukaryota</taxon>
        <taxon>Fungi</taxon>
        <taxon>Dikarya</taxon>
        <taxon>Ascomycota</taxon>
        <taxon>Pezizomycotina</taxon>
        <taxon>Dothideomycetes</taxon>
        <taxon>Pleosporomycetidae</taxon>
        <taxon>Pleosporales</taxon>
        <taxon>Pleosporales incertae sedis</taxon>
        <taxon>Aaosphaeria</taxon>
    </lineage>
</organism>
<dbReference type="InterPro" id="IPR057326">
    <property type="entry name" value="KR_dom"/>
</dbReference>
<dbReference type="Gene3D" id="3.10.129.110">
    <property type="entry name" value="Polyketide synthase dehydratase"/>
    <property type="match status" value="1"/>
</dbReference>
<evidence type="ECO:0000256" key="2">
    <source>
        <dbReference type="ARBA" id="ARBA00022553"/>
    </source>
</evidence>
<accession>A0A6A5XMX7</accession>
<evidence type="ECO:0000256" key="4">
    <source>
        <dbReference type="ARBA" id="ARBA00022679"/>
    </source>
</evidence>
<protein>
    <submittedName>
        <fullName evidence="10">Ketoacyl-synt-domain-containing protein</fullName>
    </submittedName>
</protein>
<keyword evidence="1" id="KW-0596">Phosphopantetheine</keyword>
<feature type="active site" description="Proton acceptor; for dehydratase activity" evidence="6">
    <location>
        <position position="982"/>
    </location>
</feature>
<evidence type="ECO:0000313" key="11">
    <source>
        <dbReference type="Proteomes" id="UP000799778"/>
    </source>
</evidence>
<dbReference type="PANTHER" id="PTHR43775">
    <property type="entry name" value="FATTY ACID SYNTHASE"/>
    <property type="match status" value="1"/>
</dbReference>
<dbReference type="Pfam" id="PF14765">
    <property type="entry name" value="PS-DH"/>
    <property type="match status" value="1"/>
</dbReference>
<evidence type="ECO:0000256" key="6">
    <source>
        <dbReference type="PROSITE-ProRule" id="PRU01363"/>
    </source>
</evidence>
<evidence type="ECO:0000256" key="5">
    <source>
        <dbReference type="ARBA" id="ARBA00023268"/>
    </source>
</evidence>
<reference evidence="10" key="1">
    <citation type="journal article" date="2020" name="Stud. Mycol.">
        <title>101 Dothideomycetes genomes: a test case for predicting lifestyles and emergence of pathogens.</title>
        <authorList>
            <person name="Haridas S."/>
            <person name="Albert R."/>
            <person name="Binder M."/>
            <person name="Bloem J."/>
            <person name="Labutti K."/>
            <person name="Salamov A."/>
            <person name="Andreopoulos B."/>
            <person name="Baker S."/>
            <person name="Barry K."/>
            <person name="Bills G."/>
            <person name="Bluhm B."/>
            <person name="Cannon C."/>
            <person name="Castanera R."/>
            <person name="Culley D."/>
            <person name="Daum C."/>
            <person name="Ezra D."/>
            <person name="Gonzalez J."/>
            <person name="Henrissat B."/>
            <person name="Kuo A."/>
            <person name="Liang C."/>
            <person name="Lipzen A."/>
            <person name="Lutzoni F."/>
            <person name="Magnuson J."/>
            <person name="Mondo S."/>
            <person name="Nolan M."/>
            <person name="Ohm R."/>
            <person name="Pangilinan J."/>
            <person name="Park H.-J."/>
            <person name="Ramirez L."/>
            <person name="Alfaro M."/>
            <person name="Sun H."/>
            <person name="Tritt A."/>
            <person name="Yoshinaga Y."/>
            <person name="Zwiers L.-H."/>
            <person name="Turgeon B."/>
            <person name="Goodwin S."/>
            <person name="Spatafora J."/>
            <person name="Crous P."/>
            <person name="Grigoriev I."/>
        </authorList>
    </citation>
    <scope>NUCLEOTIDE SEQUENCE</scope>
    <source>
        <strain evidence="10">CBS 175.79</strain>
    </source>
</reference>
<dbReference type="InterPro" id="IPR049900">
    <property type="entry name" value="PKS_mFAS_DH"/>
</dbReference>
<dbReference type="InterPro" id="IPR001227">
    <property type="entry name" value="Ac_transferase_dom_sf"/>
</dbReference>
<dbReference type="SUPFAM" id="SSF53901">
    <property type="entry name" value="Thiolase-like"/>
    <property type="match status" value="1"/>
</dbReference>
<dbReference type="Gene3D" id="3.40.50.720">
    <property type="entry name" value="NAD(P)-binding Rossmann-like Domain"/>
    <property type="match status" value="1"/>
</dbReference>
<evidence type="ECO:0000259" key="8">
    <source>
        <dbReference type="PROSITE" id="PS52004"/>
    </source>
</evidence>
<dbReference type="EMBL" id="ML978070">
    <property type="protein sequence ID" value="KAF2014161.1"/>
    <property type="molecule type" value="Genomic_DNA"/>
</dbReference>
<dbReference type="GO" id="GO:0006633">
    <property type="term" value="P:fatty acid biosynthetic process"/>
    <property type="evidence" value="ECO:0007669"/>
    <property type="project" value="InterPro"/>
</dbReference>
<dbReference type="InterPro" id="IPR014031">
    <property type="entry name" value="Ketoacyl_synth_C"/>
</dbReference>
<evidence type="ECO:0000259" key="9">
    <source>
        <dbReference type="PROSITE" id="PS52019"/>
    </source>
</evidence>
<evidence type="ECO:0000256" key="3">
    <source>
        <dbReference type="ARBA" id="ARBA00022603"/>
    </source>
</evidence>
<dbReference type="InterPro" id="IPR013968">
    <property type="entry name" value="PKS_KR"/>
</dbReference>
<dbReference type="SMART" id="SM00822">
    <property type="entry name" value="PKS_KR"/>
    <property type="match status" value="1"/>
</dbReference>
<dbReference type="InterPro" id="IPR032821">
    <property type="entry name" value="PKS_assoc"/>
</dbReference>
<dbReference type="InterPro" id="IPR016036">
    <property type="entry name" value="Malonyl_transacylase_ACP-bd"/>
</dbReference>
<evidence type="ECO:0000259" key="7">
    <source>
        <dbReference type="PROSITE" id="PS50075"/>
    </source>
</evidence>
<dbReference type="Pfam" id="PF08659">
    <property type="entry name" value="KR"/>
    <property type="match status" value="1"/>
</dbReference>
<evidence type="ECO:0000313" key="10">
    <source>
        <dbReference type="EMBL" id="KAF2014161.1"/>
    </source>
</evidence>
<dbReference type="PROSITE" id="PS00012">
    <property type="entry name" value="PHOSPHOPANTETHEINE"/>
    <property type="match status" value="1"/>
</dbReference>
<dbReference type="InterPro" id="IPR018201">
    <property type="entry name" value="Ketoacyl_synth_AS"/>
</dbReference>
<dbReference type="InterPro" id="IPR013217">
    <property type="entry name" value="Methyltransf_12"/>
</dbReference>
<dbReference type="InterPro" id="IPR020807">
    <property type="entry name" value="PKS_DH"/>
</dbReference>
<dbReference type="SUPFAM" id="SSF55048">
    <property type="entry name" value="Probable ACP-binding domain of malonyl-CoA ACP transacylase"/>
    <property type="match status" value="1"/>
</dbReference>
<dbReference type="PANTHER" id="PTHR43775:SF20">
    <property type="entry name" value="HYBRID PKS-NRPS SYNTHETASE APDA"/>
    <property type="match status" value="1"/>
</dbReference>
<dbReference type="GO" id="GO:0004312">
    <property type="term" value="F:fatty acid synthase activity"/>
    <property type="evidence" value="ECO:0007669"/>
    <property type="project" value="TreeGrafter"/>
</dbReference>
<dbReference type="SUPFAM" id="SSF53335">
    <property type="entry name" value="S-adenosyl-L-methionine-dependent methyltransferases"/>
    <property type="match status" value="1"/>
</dbReference>
<dbReference type="InterPro" id="IPR016035">
    <property type="entry name" value="Acyl_Trfase/lysoPLipase"/>
</dbReference>
<dbReference type="Pfam" id="PF00109">
    <property type="entry name" value="ketoacyl-synt"/>
    <property type="match status" value="1"/>
</dbReference>
<keyword evidence="4" id="KW-0808">Transferase</keyword>
<feature type="domain" description="Carrier" evidence="7">
    <location>
        <begin position="2397"/>
        <end position="2475"/>
    </location>
</feature>
<dbReference type="InterPro" id="IPR014043">
    <property type="entry name" value="Acyl_transferase_dom"/>
</dbReference>
<dbReference type="GO" id="GO:0044550">
    <property type="term" value="P:secondary metabolite biosynthetic process"/>
    <property type="evidence" value="ECO:0007669"/>
    <property type="project" value="TreeGrafter"/>
</dbReference>
<keyword evidence="2" id="KW-0597">Phosphoprotein</keyword>
<dbReference type="SUPFAM" id="SSF47336">
    <property type="entry name" value="ACP-like"/>
    <property type="match status" value="1"/>
</dbReference>
<dbReference type="Pfam" id="PF21089">
    <property type="entry name" value="PKS_DH_N"/>
    <property type="match status" value="1"/>
</dbReference>
<dbReference type="Pfam" id="PF02801">
    <property type="entry name" value="Ketoacyl-synt_C"/>
    <property type="match status" value="1"/>
</dbReference>
<dbReference type="SMART" id="SM00825">
    <property type="entry name" value="PKS_KS"/>
    <property type="match status" value="1"/>
</dbReference>
<feature type="active site" description="Proton donor; for dehydratase activity" evidence="6">
    <location>
        <position position="1154"/>
    </location>
</feature>
<dbReference type="Pfam" id="PF08242">
    <property type="entry name" value="Methyltransf_12"/>
    <property type="match status" value="1"/>
</dbReference>
<dbReference type="SMART" id="SM00827">
    <property type="entry name" value="PKS_AT"/>
    <property type="match status" value="1"/>
</dbReference>
<dbReference type="InterPro" id="IPR029063">
    <property type="entry name" value="SAM-dependent_MTases_sf"/>
</dbReference>
<dbReference type="InterPro" id="IPR036736">
    <property type="entry name" value="ACP-like_sf"/>
</dbReference>
<dbReference type="GO" id="GO:0032259">
    <property type="term" value="P:methylation"/>
    <property type="evidence" value="ECO:0007669"/>
    <property type="project" value="UniProtKB-KW"/>
</dbReference>
<dbReference type="Gene3D" id="1.10.1200.10">
    <property type="entry name" value="ACP-like"/>
    <property type="match status" value="1"/>
</dbReference>
<dbReference type="RefSeq" id="XP_033382500.1">
    <property type="nucleotide sequence ID" value="XM_033533179.1"/>
</dbReference>
<dbReference type="InterPro" id="IPR042104">
    <property type="entry name" value="PKS_dehydratase_sf"/>
</dbReference>
<dbReference type="SUPFAM" id="SSF51735">
    <property type="entry name" value="NAD(P)-binding Rossmann-fold domains"/>
    <property type="match status" value="1"/>
</dbReference>
<keyword evidence="3" id="KW-0489">Methyltransferase</keyword>
<dbReference type="Proteomes" id="UP000799778">
    <property type="component" value="Unassembled WGS sequence"/>
</dbReference>
<dbReference type="Gene3D" id="3.30.70.3290">
    <property type="match status" value="1"/>
</dbReference>
<feature type="domain" description="Ketosynthase family 3 (KS3)" evidence="8">
    <location>
        <begin position="10"/>
        <end position="444"/>
    </location>
</feature>
<feature type="region of interest" description="N-terminal hotdog fold" evidence="6">
    <location>
        <begin position="950"/>
        <end position="1083"/>
    </location>
</feature>
<dbReference type="GeneID" id="54290576"/>
<evidence type="ECO:0000256" key="1">
    <source>
        <dbReference type="ARBA" id="ARBA00022450"/>
    </source>
</evidence>
<dbReference type="InterPro" id="IPR006162">
    <property type="entry name" value="Ppantetheine_attach_site"/>
</dbReference>
<dbReference type="InterPro" id="IPR016039">
    <property type="entry name" value="Thiolase-like"/>
</dbReference>